<dbReference type="InterPro" id="IPR008979">
    <property type="entry name" value="Galactose-bd-like_sf"/>
</dbReference>
<protein>
    <recommendedName>
        <fullName evidence="3">CBM-cenC domain-containing protein</fullName>
    </recommendedName>
</protein>
<accession>A0A1H3JV10</accession>
<name>A0A1H3JV10_9EURY</name>
<dbReference type="Gene3D" id="2.60.120.260">
    <property type="entry name" value="Galactose-binding domain-like"/>
    <property type="match status" value="1"/>
</dbReference>
<dbReference type="SUPFAM" id="SSF49785">
    <property type="entry name" value="Galactose-binding domain-like"/>
    <property type="match status" value="1"/>
</dbReference>
<dbReference type="AlphaFoldDB" id="A0A1H3JV10"/>
<dbReference type="EMBL" id="FNPC01000005">
    <property type="protein sequence ID" value="SDY43168.1"/>
    <property type="molecule type" value="Genomic_DNA"/>
</dbReference>
<evidence type="ECO:0000313" key="2">
    <source>
        <dbReference type="Proteomes" id="UP000199079"/>
    </source>
</evidence>
<organism evidence="1 2">
    <name type="scientific">Halopenitus persicus</name>
    <dbReference type="NCBI Taxonomy" id="1048396"/>
    <lineage>
        <taxon>Archaea</taxon>
        <taxon>Methanobacteriati</taxon>
        <taxon>Methanobacteriota</taxon>
        <taxon>Stenosarchaea group</taxon>
        <taxon>Halobacteria</taxon>
        <taxon>Halobacteriales</taxon>
        <taxon>Haloferacaceae</taxon>
        <taxon>Halopenitus</taxon>
    </lineage>
</organism>
<dbReference type="RefSeq" id="WP_092732774.1">
    <property type="nucleotide sequence ID" value="NZ_FNPC01000005.1"/>
</dbReference>
<gene>
    <name evidence="1" type="ORF">SAMN05216564_105135</name>
</gene>
<sequence length="210" mass="22911">MRRRDLLRTGAALGAAGVAGCTGRDDGPALTEGFEDGLGEWDAAATIGPEVDLADFEWDVAVSEAEAAEGDRSLRVWNEGDHDDGVTWASRPMPIEPGRAYAITVTGRFWSESESFNTIRHAVMRLGPEPAAVEEDFPQLGVNSSEFGETPYGGLREPLWLTDGWREYAFEWTTPTLTTDTLHVAVGTAVIWEADATHYIDDLAITVEPR</sequence>
<dbReference type="Proteomes" id="UP000199079">
    <property type="component" value="Unassembled WGS sequence"/>
</dbReference>
<dbReference type="OrthoDB" id="251619at2157"/>
<evidence type="ECO:0000313" key="1">
    <source>
        <dbReference type="EMBL" id="SDY43168.1"/>
    </source>
</evidence>
<keyword evidence="2" id="KW-1185">Reference proteome</keyword>
<evidence type="ECO:0008006" key="3">
    <source>
        <dbReference type="Google" id="ProtNLM"/>
    </source>
</evidence>
<reference evidence="2" key="1">
    <citation type="submission" date="2016-10" db="EMBL/GenBank/DDBJ databases">
        <authorList>
            <person name="Varghese N."/>
            <person name="Submissions S."/>
        </authorList>
    </citation>
    <scope>NUCLEOTIDE SEQUENCE [LARGE SCALE GENOMIC DNA]</scope>
    <source>
        <strain evidence="2">DC30,IBRC 10041,KCTC 4046</strain>
    </source>
</reference>
<proteinExistence type="predicted"/>
<dbReference type="PROSITE" id="PS51257">
    <property type="entry name" value="PROKAR_LIPOPROTEIN"/>
    <property type="match status" value="1"/>
</dbReference>